<dbReference type="EMBL" id="JACMSC010000018">
    <property type="protein sequence ID" value="KAG6474920.1"/>
    <property type="molecule type" value="Genomic_DNA"/>
</dbReference>
<reference evidence="3 4" key="1">
    <citation type="submission" date="2020-08" db="EMBL/GenBank/DDBJ databases">
        <title>Plant Genome Project.</title>
        <authorList>
            <person name="Zhang R.-G."/>
        </authorList>
    </citation>
    <scope>NUCLEOTIDE SEQUENCE [LARGE SCALE GENOMIC DNA]</scope>
    <source>
        <tissue evidence="3">Rhizome</tissue>
    </source>
</reference>
<feature type="coiled-coil region" evidence="1">
    <location>
        <begin position="83"/>
        <end position="124"/>
    </location>
</feature>
<accession>A0A8J5ES48</accession>
<feature type="compositionally biased region" description="Polar residues" evidence="2">
    <location>
        <begin position="30"/>
        <end position="46"/>
    </location>
</feature>
<gene>
    <name evidence="3" type="ORF">ZIOFF_064136</name>
</gene>
<sequence length="278" mass="29621">MEEVDFEGETFSVSEDSEDDDLRPELGFSNAESASSLAGETSSHGPNSPLPSAVLRLDRQDNGGGATVATDELELKQALLRMTLELESTRATAQEELRKMESQALRLTRLLESATRERDEARHALLLLLLHHQADHPYPPPGSTFLPVDEAAAVDLDDGKSSNPAAASPAPALVELEAAATRRGLPEKGRLVEAVMGAGPLLQTLLLAGPLPQWQHPPPDLHAAEIPPVTIALTSNPEASQPPSPSPTSFWNSSPSSSSLESGNNKFQNAAFTFNNSV</sequence>
<keyword evidence="4" id="KW-1185">Reference proteome</keyword>
<evidence type="ECO:0000313" key="3">
    <source>
        <dbReference type="EMBL" id="KAG6474920.1"/>
    </source>
</evidence>
<comment type="caution">
    <text evidence="3">The sequence shown here is derived from an EMBL/GenBank/DDBJ whole genome shotgun (WGS) entry which is preliminary data.</text>
</comment>
<dbReference type="AlphaFoldDB" id="A0A8J5ES48"/>
<evidence type="ECO:0000256" key="1">
    <source>
        <dbReference type="SAM" id="Coils"/>
    </source>
</evidence>
<name>A0A8J5ES48_ZINOF</name>
<evidence type="ECO:0000313" key="4">
    <source>
        <dbReference type="Proteomes" id="UP000734854"/>
    </source>
</evidence>
<dbReference type="PANTHER" id="PTHR33431">
    <property type="entry name" value="ENABLED-LIKE PROTEIN (DUF1635)"/>
    <property type="match status" value="1"/>
</dbReference>
<evidence type="ECO:0000256" key="2">
    <source>
        <dbReference type="SAM" id="MobiDB-lite"/>
    </source>
</evidence>
<feature type="compositionally biased region" description="Low complexity" evidence="2">
    <location>
        <begin position="247"/>
        <end position="262"/>
    </location>
</feature>
<proteinExistence type="predicted"/>
<organism evidence="3 4">
    <name type="scientific">Zingiber officinale</name>
    <name type="common">Ginger</name>
    <name type="synonym">Amomum zingiber</name>
    <dbReference type="NCBI Taxonomy" id="94328"/>
    <lineage>
        <taxon>Eukaryota</taxon>
        <taxon>Viridiplantae</taxon>
        <taxon>Streptophyta</taxon>
        <taxon>Embryophyta</taxon>
        <taxon>Tracheophyta</taxon>
        <taxon>Spermatophyta</taxon>
        <taxon>Magnoliopsida</taxon>
        <taxon>Liliopsida</taxon>
        <taxon>Zingiberales</taxon>
        <taxon>Zingiberaceae</taxon>
        <taxon>Zingiber</taxon>
    </lineage>
</organism>
<keyword evidence="1" id="KW-0175">Coiled coil</keyword>
<dbReference type="InterPro" id="IPR012862">
    <property type="entry name" value="DUF1635"/>
</dbReference>
<feature type="region of interest" description="Disordered" evidence="2">
    <location>
        <begin position="234"/>
        <end position="266"/>
    </location>
</feature>
<dbReference type="Proteomes" id="UP000734854">
    <property type="component" value="Unassembled WGS sequence"/>
</dbReference>
<feature type="region of interest" description="Disordered" evidence="2">
    <location>
        <begin position="1"/>
        <end position="68"/>
    </location>
</feature>
<dbReference type="PANTHER" id="PTHR33431:SF3">
    <property type="entry name" value="ENABLED-LIKE PROTEIN (DUF1635)"/>
    <property type="match status" value="1"/>
</dbReference>
<dbReference type="Pfam" id="PF07795">
    <property type="entry name" value="DUF1635"/>
    <property type="match status" value="1"/>
</dbReference>
<protein>
    <submittedName>
        <fullName evidence="3">Uncharacterized protein</fullName>
    </submittedName>
</protein>